<name>A0AAD7BUQ2_9AGAR</name>
<dbReference type="EMBL" id="JARKIF010000009">
    <property type="protein sequence ID" value="KAJ7631126.1"/>
    <property type="molecule type" value="Genomic_DNA"/>
</dbReference>
<protein>
    <recommendedName>
        <fullName evidence="5">FAD/NAD(P)-binding domain-containing protein</fullName>
    </recommendedName>
</protein>
<keyword evidence="3" id="KW-0274">FAD</keyword>
<evidence type="ECO:0000313" key="7">
    <source>
        <dbReference type="Proteomes" id="UP001221142"/>
    </source>
</evidence>
<dbReference type="PANTHER" id="PTHR43735">
    <property type="entry name" value="APOPTOSIS-INDUCING FACTOR 1"/>
    <property type="match status" value="1"/>
</dbReference>
<keyword evidence="2" id="KW-0285">Flavoprotein</keyword>
<dbReference type="Gene3D" id="3.50.50.100">
    <property type="match status" value="1"/>
</dbReference>
<proteinExistence type="inferred from homology"/>
<sequence length="399" mass="43510">MPKKIIIVGGNSGAVLAKTLNAKLPDAQITLINPRPYAVTLPTAPRMTVTPDNDLLDTGLIPFNKLFSNKNGTFVEGLVEIIKPNEKVVVLADGKEFPYDALVLAPGSVWEGPVNFPEDPKEVHAHVKSWRGQFEKAQRIVLVGGGAVGLEFAGEIKDTWPKKEVTIVHGDTQVLNSTYPAGFRKALADDLSKRGVNVVVNDYVDEIPAAGPATVTTRRGSTIEADLVVPTRGPRPRTEFVARSLGDTTLDQRKQIKVKPTLQLLDHPEIFAMGDVINYVEQKTAMKASAHGGVVAGNIVALFAGKSLKPYKGSVEMIVVTNGKSLFVSASFLAEYSPRQERRTRVHRDAMGHHLRSLVCAYDEVQDTHGWDDARVLWALIGFSLKRYEGLQPPKLGQA</sequence>
<evidence type="ECO:0000256" key="3">
    <source>
        <dbReference type="ARBA" id="ARBA00022827"/>
    </source>
</evidence>
<dbReference type="Pfam" id="PF07992">
    <property type="entry name" value="Pyr_redox_2"/>
    <property type="match status" value="1"/>
</dbReference>
<evidence type="ECO:0000313" key="6">
    <source>
        <dbReference type="EMBL" id="KAJ7631126.1"/>
    </source>
</evidence>
<dbReference type="PANTHER" id="PTHR43735:SF3">
    <property type="entry name" value="FERROPTOSIS SUPPRESSOR PROTEIN 1"/>
    <property type="match status" value="1"/>
</dbReference>
<feature type="domain" description="FAD/NAD(P)-binding" evidence="5">
    <location>
        <begin position="4"/>
        <end position="291"/>
    </location>
</feature>
<dbReference type="GO" id="GO:0050660">
    <property type="term" value="F:flavin adenine dinucleotide binding"/>
    <property type="evidence" value="ECO:0007669"/>
    <property type="project" value="TreeGrafter"/>
</dbReference>
<evidence type="ECO:0000256" key="1">
    <source>
        <dbReference type="ARBA" id="ARBA00006442"/>
    </source>
</evidence>
<dbReference type="InterPro" id="IPR023753">
    <property type="entry name" value="FAD/NAD-binding_dom"/>
</dbReference>
<organism evidence="6 7">
    <name type="scientific">Roridomyces roridus</name>
    <dbReference type="NCBI Taxonomy" id="1738132"/>
    <lineage>
        <taxon>Eukaryota</taxon>
        <taxon>Fungi</taxon>
        <taxon>Dikarya</taxon>
        <taxon>Basidiomycota</taxon>
        <taxon>Agaricomycotina</taxon>
        <taxon>Agaricomycetes</taxon>
        <taxon>Agaricomycetidae</taxon>
        <taxon>Agaricales</taxon>
        <taxon>Marasmiineae</taxon>
        <taxon>Mycenaceae</taxon>
        <taxon>Roridomyces</taxon>
    </lineage>
</organism>
<comment type="caution">
    <text evidence="6">The sequence shown here is derived from an EMBL/GenBank/DDBJ whole genome shotgun (WGS) entry which is preliminary data.</text>
</comment>
<dbReference type="InterPro" id="IPR036188">
    <property type="entry name" value="FAD/NAD-bd_sf"/>
</dbReference>
<dbReference type="PRINTS" id="PR00368">
    <property type="entry name" value="FADPNR"/>
</dbReference>
<dbReference type="AlphaFoldDB" id="A0AAD7BUQ2"/>
<dbReference type="PRINTS" id="PR00469">
    <property type="entry name" value="PNDRDTASEII"/>
</dbReference>
<dbReference type="GO" id="GO:0004174">
    <property type="term" value="F:electron-transferring-flavoprotein dehydrogenase activity"/>
    <property type="evidence" value="ECO:0007669"/>
    <property type="project" value="TreeGrafter"/>
</dbReference>
<dbReference type="SUPFAM" id="SSF51905">
    <property type="entry name" value="FAD/NAD(P)-binding domain"/>
    <property type="match status" value="1"/>
</dbReference>
<dbReference type="GO" id="GO:0005737">
    <property type="term" value="C:cytoplasm"/>
    <property type="evidence" value="ECO:0007669"/>
    <property type="project" value="TreeGrafter"/>
</dbReference>
<gene>
    <name evidence="6" type="ORF">FB45DRAFT_917584</name>
</gene>
<keyword evidence="4" id="KW-0560">Oxidoreductase</keyword>
<dbReference type="Proteomes" id="UP001221142">
    <property type="component" value="Unassembled WGS sequence"/>
</dbReference>
<evidence type="ECO:0000256" key="2">
    <source>
        <dbReference type="ARBA" id="ARBA00022630"/>
    </source>
</evidence>
<evidence type="ECO:0000259" key="5">
    <source>
        <dbReference type="Pfam" id="PF07992"/>
    </source>
</evidence>
<comment type="similarity">
    <text evidence="1">Belongs to the FAD-dependent oxidoreductase family.</text>
</comment>
<keyword evidence="7" id="KW-1185">Reference proteome</keyword>
<evidence type="ECO:0000256" key="4">
    <source>
        <dbReference type="ARBA" id="ARBA00023002"/>
    </source>
</evidence>
<accession>A0AAD7BUQ2</accession>
<reference evidence="6" key="1">
    <citation type="submission" date="2023-03" db="EMBL/GenBank/DDBJ databases">
        <title>Massive genome expansion in bonnet fungi (Mycena s.s.) driven by repeated elements and novel gene families across ecological guilds.</title>
        <authorList>
            <consortium name="Lawrence Berkeley National Laboratory"/>
            <person name="Harder C.B."/>
            <person name="Miyauchi S."/>
            <person name="Viragh M."/>
            <person name="Kuo A."/>
            <person name="Thoen E."/>
            <person name="Andreopoulos B."/>
            <person name="Lu D."/>
            <person name="Skrede I."/>
            <person name="Drula E."/>
            <person name="Henrissat B."/>
            <person name="Morin E."/>
            <person name="Kohler A."/>
            <person name="Barry K."/>
            <person name="LaButti K."/>
            <person name="Morin E."/>
            <person name="Salamov A."/>
            <person name="Lipzen A."/>
            <person name="Mereny Z."/>
            <person name="Hegedus B."/>
            <person name="Baldrian P."/>
            <person name="Stursova M."/>
            <person name="Weitz H."/>
            <person name="Taylor A."/>
            <person name="Grigoriev I.V."/>
            <person name="Nagy L.G."/>
            <person name="Martin F."/>
            <person name="Kauserud H."/>
        </authorList>
    </citation>
    <scope>NUCLEOTIDE SEQUENCE</scope>
    <source>
        <strain evidence="6">9284</strain>
    </source>
</reference>